<protein>
    <submittedName>
        <fullName evidence="2">Uncharacterized protein</fullName>
    </submittedName>
</protein>
<dbReference type="EMBL" id="AP018203">
    <property type="protein sequence ID" value="BAY57085.1"/>
    <property type="molecule type" value="Genomic_DNA"/>
</dbReference>
<evidence type="ECO:0000256" key="1">
    <source>
        <dbReference type="SAM" id="Phobius"/>
    </source>
</evidence>
<keyword evidence="1" id="KW-0472">Membrane</keyword>
<dbReference type="Proteomes" id="UP000217895">
    <property type="component" value="Chromosome"/>
</dbReference>
<keyword evidence="1" id="KW-0812">Transmembrane</keyword>
<organism evidence="2 3">
    <name type="scientific">Leptolyngbya boryana NIES-2135</name>
    <dbReference type="NCBI Taxonomy" id="1973484"/>
    <lineage>
        <taxon>Bacteria</taxon>
        <taxon>Bacillati</taxon>
        <taxon>Cyanobacteriota</taxon>
        <taxon>Cyanophyceae</taxon>
        <taxon>Leptolyngbyales</taxon>
        <taxon>Leptolyngbyaceae</taxon>
        <taxon>Leptolyngbya group</taxon>
        <taxon>Leptolyngbya</taxon>
    </lineage>
</organism>
<feature type="transmembrane region" description="Helical" evidence="1">
    <location>
        <begin position="6"/>
        <end position="25"/>
    </location>
</feature>
<sequence length="126" mass="14500">MLQLLVGIPYLILAFILGRLSVIYARLSGSYWKPLESLYCKLLLRVEHYISFGLDEVVIEIMKQDSNRHVAALIDLLNDSSSEYVNLAFSTLNVHFMDDNVRGVLESFVDSLASEEAKTKYRNRRR</sequence>
<proteinExistence type="predicted"/>
<gene>
    <name evidence="2" type="ORF">NIES2135_39490</name>
</gene>
<evidence type="ECO:0000313" key="3">
    <source>
        <dbReference type="Proteomes" id="UP000217895"/>
    </source>
</evidence>
<name>A0A1Z4JK23_LEPBY</name>
<accession>A0A1Z4JK23</accession>
<keyword evidence="1" id="KW-1133">Transmembrane helix</keyword>
<keyword evidence="3" id="KW-1185">Reference proteome</keyword>
<dbReference type="AlphaFoldDB" id="A0A1Z4JK23"/>
<evidence type="ECO:0000313" key="2">
    <source>
        <dbReference type="EMBL" id="BAY57085.1"/>
    </source>
</evidence>
<reference evidence="2 3" key="1">
    <citation type="submission" date="2017-06" db="EMBL/GenBank/DDBJ databases">
        <title>Genome sequencing of cyanobaciteial culture collection at National Institute for Environmental Studies (NIES).</title>
        <authorList>
            <person name="Hirose Y."/>
            <person name="Shimura Y."/>
            <person name="Fujisawa T."/>
            <person name="Nakamura Y."/>
            <person name="Kawachi M."/>
        </authorList>
    </citation>
    <scope>NUCLEOTIDE SEQUENCE [LARGE SCALE GENOMIC DNA]</scope>
    <source>
        <strain evidence="2 3">NIES-2135</strain>
    </source>
</reference>